<organism evidence="3 4">
    <name type="scientific">Fusarium oxysporum f. sp. cubense</name>
    <dbReference type="NCBI Taxonomy" id="61366"/>
    <lineage>
        <taxon>Eukaryota</taxon>
        <taxon>Fungi</taxon>
        <taxon>Dikarya</taxon>
        <taxon>Ascomycota</taxon>
        <taxon>Pezizomycotina</taxon>
        <taxon>Sordariomycetes</taxon>
        <taxon>Hypocreomycetidae</taxon>
        <taxon>Hypocreales</taxon>
        <taxon>Nectriaceae</taxon>
        <taxon>Fusarium</taxon>
        <taxon>Fusarium oxysporum species complex</taxon>
    </lineage>
</organism>
<sequence length="1102" mass="122416">RGGGDFHFELIMHQFCVLCGVILVPCPSSLPGDPPKRLDWKQEIRAVTSHGGLSRVTLTGVGYLDASALLASSDHDTSYMSPEHELTLHYLNYSPPTGTWTFAFHEACWQLLLRKVSLSKENQADPQRIAELLFRLLYCLPYDRFKVPCPNHDFGGALKFWKSPLILPESWNFLLADPSTLTFGSATQAIKDVFELPHTTPDFQPSDDIFARLSPEIVHLVITMMESTDLCNLRLSSKFVSKLTSPDHLSQDFWKSRFSVDREMGFFPSENKLCLPSNSKVNWRTLYFDLKCSLSGETGTGHMRNRRRIWLCLDVVARSLISLLDQNLCLQDRQSVEQDVISQRYEPGQFIQTPIIEDAHDYSPSDIGARLFGFQCIIFLPQNPDIGSRISLSRILFDGIYYISGLRLSEQSEVNGFKEITSVGYIVPQTEIHVPFGPNHRLTGMRVAASASGIVGLSFRIDNGTDAIVWKNIGVVTDPPDGVGVATLEPKIDSQLCGAIIGFDACKSVSFQVLEEAIQIANMQVAATKTAGSMSGLWHPTEPDTSVHGVIHPSTPNHQQTIDPLYVLNLGFGGPGGTLISRLSRITALHDDEHGSFRGFAFSYVGGRTRSYGTRTVINTTSDRSTCIEQSFSIDGPGGERIVSLESEPDASSETENIRAIKLRTSHDRTLEFRRTCLSLGDQVAQSWQTIIPPSGMPISAILARAQLRSGALQSLGVQYVTHLAANLSQIPFTDTNMENSNPHSFPMSKDGLEKAPGSLRRSEGCFTSVMLSGIRRIGVSRGLPGRTRGLDHVAGLCFEFWDSAHPVYIGQWYCEVGYLSVKQGERICSFTFWQQQESLPGNNSRENAGRITGIKITKTGLGQQDMEVVLGDKQEMLSYSFVENPYEHLMGLVWIFNRECDYTYVLTKPSEHFPRTSLTLNSMMRIWPNSRAPYKLTWQVEDDEGNLCTVSRIHAVFCPNSGKLSGFVLDYGTVQISRTAGSADGVKSSFSLGSEEWITRMDLQLWKDESDVVFHTSAGRVYSLSPSGSCDQPRQKDPADYEVFKFNHLGCSRTCSQGCLDGSSESSDECVGIWVTMKWWPRYANIVEAAGPITISRGEGR</sequence>
<feature type="signal peptide" evidence="1">
    <location>
        <begin position="1"/>
        <end position="31"/>
    </location>
</feature>
<evidence type="ECO:0000313" key="4">
    <source>
        <dbReference type="Proteomes" id="UP000321331"/>
    </source>
</evidence>
<proteinExistence type="predicted"/>
<keyword evidence="1" id="KW-0732">Signal</keyword>
<name>A0A5C6T7Q7_FUSOC</name>
<dbReference type="AlphaFoldDB" id="A0A5C6T7Q7"/>
<evidence type="ECO:0000256" key="1">
    <source>
        <dbReference type="SAM" id="SignalP"/>
    </source>
</evidence>
<dbReference type="EMBL" id="VMNF01000006">
    <property type="protein sequence ID" value="TXC05761.1"/>
    <property type="molecule type" value="Genomic_DNA"/>
</dbReference>
<dbReference type="Proteomes" id="UP000321331">
    <property type="component" value="Unassembled WGS sequence"/>
</dbReference>
<dbReference type="Pfam" id="PF24539">
    <property type="entry name" value="DUF7600"/>
    <property type="match status" value="1"/>
</dbReference>
<accession>A0A5C6T7Q7</accession>
<evidence type="ECO:0000259" key="2">
    <source>
        <dbReference type="Pfam" id="PF24539"/>
    </source>
</evidence>
<dbReference type="InterPro" id="IPR056021">
    <property type="entry name" value="DUF7600"/>
</dbReference>
<protein>
    <recommendedName>
        <fullName evidence="2">DUF7600 domain-containing protein</fullName>
    </recommendedName>
</protein>
<feature type="chain" id="PRO_5022754510" description="DUF7600 domain-containing protein" evidence="1">
    <location>
        <begin position="32"/>
        <end position="1102"/>
    </location>
</feature>
<comment type="caution">
    <text evidence="3">The sequence shown here is derived from an EMBL/GenBank/DDBJ whole genome shotgun (WGS) entry which is preliminary data.</text>
</comment>
<feature type="domain" description="DUF7600" evidence="2">
    <location>
        <begin position="387"/>
        <end position="515"/>
    </location>
</feature>
<reference evidence="3 4" key="1">
    <citation type="submission" date="2019-07" db="EMBL/GenBank/DDBJ databases">
        <title>The First High-Quality Draft Genome Sequence of the Causal Agent of the Current Panama Disease Epidemic.</title>
        <authorList>
            <person name="Warmington R.J."/>
            <person name="Kay W."/>
            <person name="Jeffries A."/>
            <person name="Bebber D."/>
            <person name="Moore K."/>
            <person name="Studholme D.J."/>
        </authorList>
    </citation>
    <scope>NUCLEOTIDE SEQUENCE [LARGE SCALE GENOMIC DNA]</scope>
    <source>
        <strain evidence="3 4">TR4</strain>
    </source>
</reference>
<feature type="non-terminal residue" evidence="3">
    <location>
        <position position="1"/>
    </location>
</feature>
<evidence type="ECO:0000313" key="3">
    <source>
        <dbReference type="EMBL" id="TXC05761.1"/>
    </source>
</evidence>
<gene>
    <name evidence="3" type="ORF">FocTR4_00009669</name>
</gene>